<dbReference type="RefSeq" id="WP_005859477.1">
    <property type="nucleotide sequence ID" value="NZ_AAYA01000007.1"/>
</dbReference>
<protein>
    <submittedName>
        <fullName evidence="1">Uncharacterized protein</fullName>
    </submittedName>
</protein>
<evidence type="ECO:0000313" key="2">
    <source>
        <dbReference type="Proteomes" id="UP000005713"/>
    </source>
</evidence>
<comment type="caution">
    <text evidence="1">The sequence shown here is derived from an EMBL/GenBank/DDBJ whole genome shotgun (WGS) entry which is preliminary data.</text>
</comment>
<evidence type="ECO:0000313" key="1">
    <source>
        <dbReference type="EMBL" id="EBA07826.1"/>
    </source>
</evidence>
<proteinExistence type="predicted"/>
<keyword evidence="2" id="KW-1185">Reference proteome</keyword>
<accession>A3K4C7</accession>
<gene>
    <name evidence="1" type="ORF">SSE37_01195</name>
</gene>
<reference evidence="1 2" key="1">
    <citation type="submission" date="2006-06" db="EMBL/GenBank/DDBJ databases">
        <authorList>
            <person name="Moran M.A."/>
            <person name="Ferriera S."/>
            <person name="Johnson J."/>
            <person name="Kravitz S."/>
            <person name="Beeson K."/>
            <person name="Sutton G."/>
            <person name="Rogers Y.-H."/>
            <person name="Friedman R."/>
            <person name="Frazier M."/>
            <person name="Venter J.C."/>
        </authorList>
    </citation>
    <scope>NUCLEOTIDE SEQUENCE [LARGE SCALE GENOMIC DNA]</scope>
    <source>
        <strain evidence="1 2">E-37</strain>
    </source>
</reference>
<dbReference type="AlphaFoldDB" id="A3K4C7"/>
<organism evidence="1 2">
    <name type="scientific">Sagittula stellata (strain ATCC 700073 / DSM 11524 / E-37)</name>
    <dbReference type="NCBI Taxonomy" id="388399"/>
    <lineage>
        <taxon>Bacteria</taxon>
        <taxon>Pseudomonadati</taxon>
        <taxon>Pseudomonadota</taxon>
        <taxon>Alphaproteobacteria</taxon>
        <taxon>Rhodobacterales</taxon>
        <taxon>Roseobacteraceae</taxon>
        <taxon>Sagittula</taxon>
    </lineage>
</organism>
<sequence>MGQCCGTKHSDQQLLEFQSIFDLNGVVDRATDTRRKNEVRRLFMYSSVTPACVYFFERVSKWHVALLQGILLLQDQPAFGFIPKVTLHAGDPGVTVFESVLFERFKPMENRVPNVLSKKHSKLSHLIFGQVRGAQVS</sequence>
<name>A3K4C7_SAGS3</name>
<dbReference type="Proteomes" id="UP000005713">
    <property type="component" value="Unassembled WGS sequence"/>
</dbReference>
<dbReference type="EMBL" id="AAYA01000007">
    <property type="protein sequence ID" value="EBA07826.1"/>
    <property type="molecule type" value="Genomic_DNA"/>
</dbReference>